<feature type="transmembrane region" description="Helical" evidence="6">
    <location>
        <begin position="22"/>
        <end position="42"/>
    </location>
</feature>
<evidence type="ECO:0000256" key="2">
    <source>
        <dbReference type="ARBA" id="ARBA00009920"/>
    </source>
</evidence>
<evidence type="ECO:0000313" key="10">
    <source>
        <dbReference type="Proteomes" id="UP000182160"/>
    </source>
</evidence>
<dbReference type="InterPro" id="IPR008800">
    <property type="entry name" value="PufQ_cyt-su"/>
</dbReference>
<dbReference type="EMBL" id="LGVV01000021">
    <property type="protein sequence ID" value="KNX41580.1"/>
    <property type="molecule type" value="Genomic_DNA"/>
</dbReference>
<keyword evidence="5" id="KW-0077">Bacteriochlorophyll biosynthesis</keyword>
<comment type="function">
    <text evidence="1">Required for bacteriochlorophyll biosynthesis. Directly involved in the assembly of both the B875 and B800-850 pigment-protein complexes.</text>
</comment>
<keyword evidence="6" id="KW-1133">Transmembrane helix</keyword>
<proteinExistence type="inferred from homology"/>
<evidence type="ECO:0000256" key="5">
    <source>
        <dbReference type="ARBA" id="ARBA00023181"/>
    </source>
</evidence>
<organism evidence="7 9">
    <name type="scientific">Roseovarius tolerans</name>
    <dbReference type="NCBI Taxonomy" id="74031"/>
    <lineage>
        <taxon>Bacteria</taxon>
        <taxon>Pseudomonadati</taxon>
        <taxon>Pseudomonadota</taxon>
        <taxon>Alphaproteobacteria</taxon>
        <taxon>Rhodobacterales</taxon>
        <taxon>Roseobacteraceae</taxon>
        <taxon>Roseovarius</taxon>
    </lineage>
</organism>
<keyword evidence="9" id="KW-1185">Reference proteome</keyword>
<dbReference type="GO" id="GO:0015979">
    <property type="term" value="P:photosynthesis"/>
    <property type="evidence" value="ECO:0007669"/>
    <property type="project" value="UniProtKB-KW"/>
</dbReference>
<keyword evidence="6" id="KW-0472">Membrane</keyword>
<name>A0A0L6CV82_9RHOB</name>
<evidence type="ECO:0000256" key="6">
    <source>
        <dbReference type="SAM" id="Phobius"/>
    </source>
</evidence>
<dbReference type="Pfam" id="PF05398">
    <property type="entry name" value="PufQ"/>
    <property type="match status" value="1"/>
</dbReference>
<dbReference type="Proteomes" id="UP000182160">
    <property type="component" value="Unassembled WGS sequence"/>
</dbReference>
<dbReference type="Proteomes" id="UP000037046">
    <property type="component" value="Unassembled WGS sequence"/>
</dbReference>
<dbReference type="PIRSF" id="PIRSF005825">
    <property type="entry name" value="PufQ"/>
    <property type="match status" value="1"/>
</dbReference>
<accession>A0A0L6CV82</accession>
<dbReference type="GO" id="GO:0030494">
    <property type="term" value="P:bacteriochlorophyll biosynthetic process"/>
    <property type="evidence" value="ECO:0007669"/>
    <property type="project" value="UniProtKB-KW"/>
</dbReference>
<keyword evidence="6" id="KW-0812">Transmembrane</keyword>
<protein>
    <submittedName>
        <fullName evidence="7">PufQ cytochrome subunit</fullName>
    </submittedName>
</protein>
<keyword evidence="4" id="KW-0149">Chlorophyll biosynthesis</keyword>
<dbReference type="OrthoDB" id="7872505at2"/>
<dbReference type="RefSeq" id="WP_050662774.1">
    <property type="nucleotide sequence ID" value="NZ_CP118494.1"/>
</dbReference>
<reference evidence="8 10" key="3">
    <citation type="submission" date="2016-10" db="EMBL/GenBank/DDBJ databases">
        <authorList>
            <person name="de Groot N.N."/>
        </authorList>
    </citation>
    <scope>NUCLEOTIDE SEQUENCE [LARGE SCALE GENOMIC DNA]</scope>
    <source>
        <strain evidence="8 10">DSM 11457</strain>
    </source>
</reference>
<evidence type="ECO:0000256" key="1">
    <source>
        <dbReference type="ARBA" id="ARBA00003128"/>
    </source>
</evidence>
<comment type="similarity">
    <text evidence="2">Belongs to the PufQ family.</text>
</comment>
<keyword evidence="3" id="KW-0602">Photosynthesis</keyword>
<dbReference type="EMBL" id="FOBO01000016">
    <property type="protein sequence ID" value="SEN37079.1"/>
    <property type="molecule type" value="Genomic_DNA"/>
</dbReference>
<dbReference type="PATRIC" id="fig|74031.6.peg.1919"/>
<gene>
    <name evidence="7" type="ORF">ROTO_18840</name>
    <name evidence="8" type="ORF">SAMN04488077_11627</name>
</gene>
<evidence type="ECO:0000313" key="7">
    <source>
        <dbReference type="EMBL" id="KNX41580.1"/>
    </source>
</evidence>
<evidence type="ECO:0000313" key="9">
    <source>
        <dbReference type="Proteomes" id="UP000037046"/>
    </source>
</evidence>
<dbReference type="AlphaFoldDB" id="A0A0L6CV82"/>
<evidence type="ECO:0000256" key="4">
    <source>
        <dbReference type="ARBA" id="ARBA00023171"/>
    </source>
</evidence>
<evidence type="ECO:0000313" key="8">
    <source>
        <dbReference type="EMBL" id="SEN37079.1"/>
    </source>
</evidence>
<dbReference type="STRING" id="74031.SAMN04488077_11627"/>
<reference evidence="9" key="1">
    <citation type="submission" date="2015-07" db="EMBL/GenBank/DDBJ databases">
        <title>Draft Genome Sequence of Roseovarius tolerans EL-164, a producer of N-Acylated Alanine Methyl Esters (NAMEs).</title>
        <authorList>
            <person name="Voget S."/>
            <person name="Bruns H."/>
            <person name="Wagner-Doebler I."/>
            <person name="Schulz S."/>
            <person name="Daniel R."/>
        </authorList>
    </citation>
    <scope>NUCLEOTIDE SEQUENCE [LARGE SCALE GENOMIC DNA]</scope>
    <source>
        <strain evidence="9">EL-164</strain>
    </source>
</reference>
<evidence type="ECO:0000256" key="3">
    <source>
        <dbReference type="ARBA" id="ARBA00022531"/>
    </source>
</evidence>
<sequence>MTDMTSNPPQRSRAGRPRSAEYHVYFFCIFFVAIPFATLRWMRDVIRHRTLNLRGPLARAWLEADRVTPMIFSV</sequence>
<reference evidence="7" key="2">
    <citation type="submission" date="2015-07" db="EMBL/GenBank/DDBJ databases">
        <title>MeaNS - Measles Nucleotide Surveillance Program.</title>
        <authorList>
            <person name="Tran T."/>
            <person name="Druce J."/>
        </authorList>
    </citation>
    <scope>NUCLEOTIDE SEQUENCE</scope>
    <source>
        <strain evidence="7">EL-164</strain>
    </source>
</reference>